<accession>W4JSB2</accession>
<protein>
    <submittedName>
        <fullName evidence="1">Uncharacterized protein</fullName>
    </submittedName>
</protein>
<dbReference type="GeneID" id="20677964"/>
<dbReference type="eggNOG" id="ENOG502SN5E">
    <property type="taxonomic scope" value="Eukaryota"/>
</dbReference>
<dbReference type="OrthoDB" id="3168582at2759"/>
<dbReference type="InParanoid" id="W4JSB2"/>
<dbReference type="STRING" id="747525.W4JSB2"/>
<dbReference type="KEGG" id="hir:HETIRDRAFT_481245"/>
<gene>
    <name evidence="1" type="ORF">HETIRDRAFT_481245</name>
</gene>
<reference evidence="1 2" key="1">
    <citation type="journal article" date="2012" name="New Phytol.">
        <title>Insight into trade-off between wood decay and parasitism from the genome of a fungal forest pathogen.</title>
        <authorList>
            <person name="Olson A."/>
            <person name="Aerts A."/>
            <person name="Asiegbu F."/>
            <person name="Belbahri L."/>
            <person name="Bouzid O."/>
            <person name="Broberg A."/>
            <person name="Canback B."/>
            <person name="Coutinho P.M."/>
            <person name="Cullen D."/>
            <person name="Dalman K."/>
            <person name="Deflorio G."/>
            <person name="van Diepen L.T."/>
            <person name="Dunand C."/>
            <person name="Duplessis S."/>
            <person name="Durling M."/>
            <person name="Gonthier P."/>
            <person name="Grimwood J."/>
            <person name="Fossdal C.G."/>
            <person name="Hansson D."/>
            <person name="Henrissat B."/>
            <person name="Hietala A."/>
            <person name="Himmelstrand K."/>
            <person name="Hoffmeister D."/>
            <person name="Hogberg N."/>
            <person name="James T.Y."/>
            <person name="Karlsson M."/>
            <person name="Kohler A."/>
            <person name="Kues U."/>
            <person name="Lee Y.H."/>
            <person name="Lin Y.C."/>
            <person name="Lind M."/>
            <person name="Lindquist E."/>
            <person name="Lombard V."/>
            <person name="Lucas S."/>
            <person name="Lunden K."/>
            <person name="Morin E."/>
            <person name="Murat C."/>
            <person name="Park J."/>
            <person name="Raffaello T."/>
            <person name="Rouze P."/>
            <person name="Salamov A."/>
            <person name="Schmutz J."/>
            <person name="Solheim H."/>
            <person name="Stahlberg J."/>
            <person name="Velez H."/>
            <person name="de Vries R.P."/>
            <person name="Wiebenga A."/>
            <person name="Woodward S."/>
            <person name="Yakovlev I."/>
            <person name="Garbelotto M."/>
            <person name="Martin F."/>
            <person name="Grigoriev I.V."/>
            <person name="Stenlid J."/>
        </authorList>
    </citation>
    <scope>NUCLEOTIDE SEQUENCE [LARGE SCALE GENOMIC DNA]</scope>
    <source>
        <strain evidence="1 2">TC 32-1</strain>
    </source>
</reference>
<sequence>MPETRRLLEAATALSQLLRASGVPHAFYGSLFTAVVTSSTQADEIFCIVEGGSTHPFRRVRQALTGRQDITITASPWSNRLHAKYHRCIPPIEIEILPAGEAGPRRLDALTVTVMSGIPFLSISEFIRAKLKTWLIRGSERDAQDIIFFVSRYWNSVDMNRIPEHDMNHFVEVYGAAAPGWAALKRKYGM</sequence>
<evidence type="ECO:0000313" key="2">
    <source>
        <dbReference type="Proteomes" id="UP000030671"/>
    </source>
</evidence>
<dbReference type="HOGENOM" id="CLU_1428745_0_0_1"/>
<dbReference type="EMBL" id="KI925465">
    <property type="protein sequence ID" value="ETW75766.1"/>
    <property type="molecule type" value="Genomic_DNA"/>
</dbReference>
<evidence type="ECO:0000313" key="1">
    <source>
        <dbReference type="EMBL" id="ETW75766.1"/>
    </source>
</evidence>
<dbReference type="RefSeq" id="XP_009552023.1">
    <property type="nucleotide sequence ID" value="XM_009553728.1"/>
</dbReference>
<dbReference type="Proteomes" id="UP000030671">
    <property type="component" value="Unassembled WGS sequence"/>
</dbReference>
<proteinExistence type="predicted"/>
<name>W4JSB2_HETIT</name>
<keyword evidence="2" id="KW-1185">Reference proteome</keyword>
<organism evidence="1 2">
    <name type="scientific">Heterobasidion irregulare (strain TC 32-1)</name>
    <dbReference type="NCBI Taxonomy" id="747525"/>
    <lineage>
        <taxon>Eukaryota</taxon>
        <taxon>Fungi</taxon>
        <taxon>Dikarya</taxon>
        <taxon>Basidiomycota</taxon>
        <taxon>Agaricomycotina</taxon>
        <taxon>Agaricomycetes</taxon>
        <taxon>Russulales</taxon>
        <taxon>Bondarzewiaceae</taxon>
        <taxon>Heterobasidion</taxon>
        <taxon>Heterobasidion annosum species complex</taxon>
    </lineage>
</organism>
<dbReference type="AlphaFoldDB" id="W4JSB2"/>